<evidence type="ECO:0000313" key="6">
    <source>
        <dbReference type="EMBL" id="QYR53087.1"/>
    </source>
</evidence>
<dbReference type="RefSeq" id="WP_220379905.1">
    <property type="nucleotide sequence ID" value="NZ_CP080544.1"/>
</dbReference>
<sequence length="237" mass="24853">MTETLAPYEYRRNDRDIEGAGLNWQRIAGMSAALGVHVAVLLLMMAPVSPPQADNLEAERDVVQIVKPPPPPPPPPPILKPPPPQPPKPMPPQPPKPATPPPPQQQTPPVVTDRVSSNDVQATPGPPQTVPVPRPTPTPPSPSAPTNNNADLRGNICSQPPTTPIQVALGKARTKGNVGSSMSITLTYTADGTVTGADVAQSSGDQSVDRAAAAWSRKVRLCQSSSGGRGTLPFNFN</sequence>
<evidence type="ECO:0000256" key="5">
    <source>
        <dbReference type="SAM" id="MobiDB-lite"/>
    </source>
</evidence>
<protein>
    <submittedName>
        <fullName evidence="6">Energy transducer TonB</fullName>
    </submittedName>
</protein>
<keyword evidence="7" id="KW-1185">Reference proteome</keyword>
<accession>A0ABX8WP56</accession>
<evidence type="ECO:0000256" key="3">
    <source>
        <dbReference type="ARBA" id="ARBA00022989"/>
    </source>
</evidence>
<dbReference type="PRINTS" id="PR01217">
    <property type="entry name" value="PRICHEXTENSN"/>
</dbReference>
<proteinExistence type="predicted"/>
<dbReference type="InterPro" id="IPR006260">
    <property type="entry name" value="TonB/TolA_C"/>
</dbReference>
<reference evidence="6 7" key="1">
    <citation type="submission" date="2021-08" db="EMBL/GenBank/DDBJ databases">
        <title>Lysobacter sp. strain CJ11 Genome sequencing and assembly.</title>
        <authorList>
            <person name="Kim I."/>
        </authorList>
    </citation>
    <scope>NUCLEOTIDE SEQUENCE [LARGE SCALE GENOMIC DNA]</scope>
    <source>
        <strain evidence="6 7">CJ11</strain>
    </source>
</reference>
<gene>
    <name evidence="6" type="ORF">H8L67_00760</name>
</gene>
<evidence type="ECO:0000256" key="4">
    <source>
        <dbReference type="ARBA" id="ARBA00023136"/>
    </source>
</evidence>
<feature type="region of interest" description="Disordered" evidence="5">
    <location>
        <begin position="58"/>
        <end position="163"/>
    </location>
</feature>
<feature type="compositionally biased region" description="Pro residues" evidence="5">
    <location>
        <begin position="124"/>
        <end position="143"/>
    </location>
</feature>
<keyword evidence="3" id="KW-1133">Transmembrane helix</keyword>
<organism evidence="6 7">
    <name type="scientific">Lysobacter soyae</name>
    <dbReference type="NCBI Taxonomy" id="2764185"/>
    <lineage>
        <taxon>Bacteria</taxon>
        <taxon>Pseudomonadati</taxon>
        <taxon>Pseudomonadota</taxon>
        <taxon>Gammaproteobacteria</taxon>
        <taxon>Lysobacterales</taxon>
        <taxon>Lysobacteraceae</taxon>
        <taxon>Lysobacter</taxon>
    </lineage>
</organism>
<name>A0ABX8WP56_9GAMM</name>
<keyword evidence="2" id="KW-0812">Transmembrane</keyword>
<feature type="compositionally biased region" description="Pro residues" evidence="5">
    <location>
        <begin position="67"/>
        <end position="106"/>
    </location>
</feature>
<dbReference type="Proteomes" id="UP000824755">
    <property type="component" value="Chromosome"/>
</dbReference>
<evidence type="ECO:0000256" key="2">
    <source>
        <dbReference type="ARBA" id="ARBA00022692"/>
    </source>
</evidence>
<dbReference type="NCBIfam" id="TIGR01352">
    <property type="entry name" value="tonB_Cterm"/>
    <property type="match status" value="1"/>
</dbReference>
<evidence type="ECO:0000256" key="1">
    <source>
        <dbReference type="ARBA" id="ARBA00004167"/>
    </source>
</evidence>
<dbReference type="EMBL" id="CP080544">
    <property type="protein sequence ID" value="QYR53087.1"/>
    <property type="molecule type" value="Genomic_DNA"/>
</dbReference>
<comment type="subcellular location">
    <subcellularLocation>
        <location evidence="1">Membrane</location>
        <topology evidence="1">Single-pass membrane protein</topology>
    </subcellularLocation>
</comment>
<keyword evidence="4" id="KW-0472">Membrane</keyword>
<evidence type="ECO:0000313" key="7">
    <source>
        <dbReference type="Proteomes" id="UP000824755"/>
    </source>
</evidence>